<keyword evidence="6" id="KW-0326">Glycosidase</keyword>
<feature type="domain" description="Glycosyl hydrolase family 81 N-terminal" evidence="10">
    <location>
        <begin position="118"/>
        <end position="440"/>
    </location>
</feature>
<sequence>MSETTPLLAHTSERPGSNRMLLAKIAAGTLLVVSAIVLVALSGKPDTPLVHANQSSSGPIFPSTTVPNVTLVSTAAIVLPNQTSDPNPPIAEWVSETMEPPFTSMTNLILPKLHADFNRSIPTNAWWTNFMIADSHGQHLGEGQVTVTPYTVISLNSGLQVSYGDDRRVGDNAIIQEYFADDLVFSSNPPPNTRQVVWFDQLNVKLEFKRNNHHGTFNALLSRGSPYISVKYKGMVPKLSLGGNVGAITSVNDIQIKTGTISLTASEFHFHTRIERNIVQEWIVFFPNNVTLAIDPHTATVTGVDTFYGIVRAALLPQGQQKDTFKALLLRLANTVPVATDIEMATVNNTGVMKFSWRNKLMNPNNTGDNDLLMLAFPHHVDAFGEAPLANLSTILDSRPDIESNGSFKILGKMGHRTLKGNLTAVVGSTWTIVEPLTTVRFSAPRPIDPSKRKDIANSLVRDASYVPGAKDPYFFGKEIARQARLALIANKLGNFAVRDSLVAKLQGWLLPWLTGKNGDFFVYDTVWGGVCSSIGIQGMFYMTDFGNGWYNDHHFHYGYIFYTAAVVGKFRPEFIQKHKAALFTIVRDVANYNPNDHYFPLARHFSWFDGHSFASGVYVLDGGKSQESVSEAINSYYGVYLLGRVLEMPKLEQFGRMLLAMEMRAAQTYWQTKPDIYGELYAKNEMTGMVGQTKVTYATWFGPVIEHMHLINVIPFTPITEEFLSKEYIEKEYKVLYDGAVSRTVNPMEEIWRGYAFLDHAIIDPKAAWTEVQTQLKHFDDGNSRTNSLWWIATRPQD</sequence>
<protein>
    <recommendedName>
        <fullName evidence="3">glucan endo-1,3-beta-D-glucosidase</fullName>
        <ecNumber evidence="3">3.2.1.39</ecNumber>
    </recommendedName>
</protein>
<proteinExistence type="inferred from homology"/>
<feature type="domain" description="Glycosyl hydrolase family 81 C-terminal" evidence="11">
    <location>
        <begin position="469"/>
        <end position="792"/>
    </location>
</feature>
<evidence type="ECO:0000256" key="7">
    <source>
        <dbReference type="ARBA" id="ARBA00023316"/>
    </source>
</evidence>
<name>A0A1V9YWQ0_9STRA</name>
<evidence type="ECO:0000256" key="5">
    <source>
        <dbReference type="ARBA" id="ARBA00023277"/>
    </source>
</evidence>
<dbReference type="Pfam" id="PF03639">
    <property type="entry name" value="Glyco_hydro_81"/>
    <property type="match status" value="1"/>
</dbReference>
<dbReference type="STRING" id="74557.A0A1V9YWQ0"/>
<accession>A0A1V9YWQ0</accession>
<evidence type="ECO:0000256" key="9">
    <source>
        <dbReference type="SAM" id="Phobius"/>
    </source>
</evidence>
<dbReference type="PANTHER" id="PTHR31983:SF0">
    <property type="entry name" value="GLUCAN ENDO-1,3-BETA-D-GLUCOSIDASE 2"/>
    <property type="match status" value="1"/>
</dbReference>
<feature type="transmembrane region" description="Helical" evidence="9">
    <location>
        <begin position="21"/>
        <end position="41"/>
    </location>
</feature>
<dbReference type="Gene3D" id="1.20.5.420">
    <property type="entry name" value="Immunoglobulin FC, subunit C"/>
    <property type="match status" value="1"/>
</dbReference>
<gene>
    <name evidence="12" type="ORF">THRCLA_09418</name>
</gene>
<evidence type="ECO:0000256" key="6">
    <source>
        <dbReference type="ARBA" id="ARBA00023295"/>
    </source>
</evidence>
<dbReference type="GO" id="GO:0071555">
    <property type="term" value="P:cell wall organization"/>
    <property type="evidence" value="ECO:0007669"/>
    <property type="project" value="UniProtKB-KW"/>
</dbReference>
<evidence type="ECO:0000259" key="11">
    <source>
        <dbReference type="Pfam" id="PF17652"/>
    </source>
</evidence>
<dbReference type="InterPro" id="IPR005200">
    <property type="entry name" value="Endo-beta-glucanase"/>
</dbReference>
<keyword evidence="7" id="KW-0961">Cell wall biogenesis/degradation</keyword>
<keyword evidence="13" id="KW-1185">Reference proteome</keyword>
<evidence type="ECO:0000259" key="10">
    <source>
        <dbReference type="Pfam" id="PF03639"/>
    </source>
</evidence>
<comment type="caution">
    <text evidence="12">The sequence shown here is derived from an EMBL/GenBank/DDBJ whole genome shotgun (WGS) entry which is preliminary data.</text>
</comment>
<reference evidence="12 13" key="1">
    <citation type="journal article" date="2014" name="Genome Biol. Evol.">
        <title>The secreted proteins of Achlya hypogyna and Thraustotheca clavata identify the ancestral oomycete secretome and reveal gene acquisitions by horizontal gene transfer.</title>
        <authorList>
            <person name="Misner I."/>
            <person name="Blouin N."/>
            <person name="Leonard G."/>
            <person name="Richards T.A."/>
            <person name="Lane C.E."/>
        </authorList>
    </citation>
    <scope>NUCLEOTIDE SEQUENCE [LARGE SCALE GENOMIC DNA]</scope>
    <source>
        <strain evidence="12 13">ATCC 34112</strain>
    </source>
</reference>
<evidence type="ECO:0000313" key="12">
    <source>
        <dbReference type="EMBL" id="OQR90166.1"/>
    </source>
</evidence>
<keyword evidence="9" id="KW-0472">Membrane</keyword>
<dbReference type="PANTHER" id="PTHR31983">
    <property type="entry name" value="ENDO-1,3(4)-BETA-GLUCANASE 1"/>
    <property type="match status" value="1"/>
</dbReference>
<dbReference type="EMBL" id="JNBS01002584">
    <property type="protein sequence ID" value="OQR90166.1"/>
    <property type="molecule type" value="Genomic_DNA"/>
</dbReference>
<organism evidence="12 13">
    <name type="scientific">Thraustotheca clavata</name>
    <dbReference type="NCBI Taxonomy" id="74557"/>
    <lineage>
        <taxon>Eukaryota</taxon>
        <taxon>Sar</taxon>
        <taxon>Stramenopiles</taxon>
        <taxon>Oomycota</taxon>
        <taxon>Saprolegniomycetes</taxon>
        <taxon>Saprolegniales</taxon>
        <taxon>Achlyaceae</taxon>
        <taxon>Thraustotheca</taxon>
    </lineage>
</organism>
<dbReference type="AlphaFoldDB" id="A0A1V9YWQ0"/>
<dbReference type="Pfam" id="PF17652">
    <property type="entry name" value="Glyco_hydro81C"/>
    <property type="match status" value="1"/>
</dbReference>
<dbReference type="GO" id="GO:0000272">
    <property type="term" value="P:polysaccharide catabolic process"/>
    <property type="evidence" value="ECO:0007669"/>
    <property type="project" value="UniProtKB-KW"/>
</dbReference>
<dbReference type="Gene3D" id="2.70.98.30">
    <property type="entry name" value="Golgi alpha-mannosidase II, domain 4"/>
    <property type="match status" value="1"/>
</dbReference>
<dbReference type="PROSITE" id="PS52008">
    <property type="entry name" value="GH81"/>
    <property type="match status" value="1"/>
</dbReference>
<dbReference type="OrthoDB" id="4473401at2759"/>
<evidence type="ECO:0000256" key="4">
    <source>
        <dbReference type="ARBA" id="ARBA00022801"/>
    </source>
</evidence>
<evidence type="ECO:0000256" key="1">
    <source>
        <dbReference type="ARBA" id="ARBA00000382"/>
    </source>
</evidence>
<dbReference type="Proteomes" id="UP000243217">
    <property type="component" value="Unassembled WGS sequence"/>
</dbReference>
<keyword evidence="9" id="KW-1133">Transmembrane helix</keyword>
<evidence type="ECO:0000256" key="8">
    <source>
        <dbReference type="ARBA" id="ARBA00023326"/>
    </source>
</evidence>
<evidence type="ECO:0000256" key="2">
    <source>
        <dbReference type="ARBA" id="ARBA00010730"/>
    </source>
</evidence>
<keyword evidence="8" id="KW-0624">Polysaccharide degradation</keyword>
<comment type="catalytic activity">
    <reaction evidence="1">
        <text>Hydrolysis of (1-&gt;3)-beta-D-glucosidic linkages in (1-&gt;3)-beta-D-glucans.</text>
        <dbReference type="EC" id="3.2.1.39"/>
    </reaction>
</comment>
<evidence type="ECO:0000256" key="3">
    <source>
        <dbReference type="ARBA" id="ARBA00012780"/>
    </source>
</evidence>
<comment type="similarity">
    <text evidence="2">Belongs to the glycosyl hydrolase 81 family.</text>
</comment>
<keyword evidence="5" id="KW-0119">Carbohydrate metabolism</keyword>
<dbReference type="GO" id="GO:0052861">
    <property type="term" value="F:endo-1,3(4)-beta-glucanase activity"/>
    <property type="evidence" value="ECO:0007669"/>
    <property type="project" value="InterPro"/>
</dbReference>
<evidence type="ECO:0000313" key="13">
    <source>
        <dbReference type="Proteomes" id="UP000243217"/>
    </source>
</evidence>
<dbReference type="InterPro" id="IPR040720">
    <property type="entry name" value="GH81_C"/>
</dbReference>
<keyword evidence="9" id="KW-0812">Transmembrane</keyword>
<dbReference type="InterPro" id="IPR040451">
    <property type="entry name" value="GH81_N"/>
</dbReference>
<keyword evidence="4" id="KW-0378">Hydrolase</keyword>
<dbReference type="GO" id="GO:0042973">
    <property type="term" value="F:glucan endo-1,3-beta-D-glucosidase activity"/>
    <property type="evidence" value="ECO:0007669"/>
    <property type="project" value="UniProtKB-EC"/>
</dbReference>
<dbReference type="EC" id="3.2.1.39" evidence="3"/>